<reference evidence="2" key="1">
    <citation type="journal article" date="2019" name="Int. J. Syst. Evol. Microbiol.">
        <title>The Global Catalogue of Microorganisms (GCM) 10K type strain sequencing project: providing services to taxonomists for standard genome sequencing and annotation.</title>
        <authorList>
            <consortium name="The Broad Institute Genomics Platform"/>
            <consortium name="The Broad Institute Genome Sequencing Center for Infectious Disease"/>
            <person name="Wu L."/>
            <person name="Ma J."/>
        </authorList>
    </citation>
    <scope>NUCLEOTIDE SEQUENCE [LARGE SCALE GENOMIC DNA]</scope>
    <source>
        <strain evidence="2">NBRC 110140</strain>
    </source>
</reference>
<gene>
    <name evidence="1" type="ORF">GCM10007939_20560</name>
</gene>
<evidence type="ECO:0000313" key="1">
    <source>
        <dbReference type="EMBL" id="GLQ35773.1"/>
    </source>
</evidence>
<comment type="caution">
    <text evidence="1">The sequence shown here is derived from an EMBL/GenBank/DDBJ whole genome shotgun (WGS) entry which is preliminary data.</text>
</comment>
<dbReference type="EMBL" id="BSNN01000004">
    <property type="protein sequence ID" value="GLQ35773.1"/>
    <property type="molecule type" value="Genomic_DNA"/>
</dbReference>
<name>A0ABQ5VXG0_9RHOB</name>
<protein>
    <submittedName>
        <fullName evidence="1">N-formylglutamate amidohydrolase</fullName>
    </submittedName>
</protein>
<dbReference type="Proteomes" id="UP001156694">
    <property type="component" value="Unassembled WGS sequence"/>
</dbReference>
<accession>A0ABQ5VXG0</accession>
<dbReference type="InterPro" id="IPR007709">
    <property type="entry name" value="N-FG_amidohydro"/>
</dbReference>
<dbReference type="SUPFAM" id="SSF53187">
    <property type="entry name" value="Zn-dependent exopeptidases"/>
    <property type="match status" value="1"/>
</dbReference>
<dbReference type="Pfam" id="PF05013">
    <property type="entry name" value="FGase"/>
    <property type="match status" value="1"/>
</dbReference>
<organism evidence="1 2">
    <name type="scientific">Amylibacter marinus</name>
    <dbReference type="NCBI Taxonomy" id="1475483"/>
    <lineage>
        <taxon>Bacteria</taxon>
        <taxon>Pseudomonadati</taxon>
        <taxon>Pseudomonadota</taxon>
        <taxon>Alphaproteobacteria</taxon>
        <taxon>Rhodobacterales</taxon>
        <taxon>Paracoccaceae</taxon>
        <taxon>Amylibacter</taxon>
    </lineage>
</organism>
<evidence type="ECO:0000313" key="2">
    <source>
        <dbReference type="Proteomes" id="UP001156694"/>
    </source>
</evidence>
<dbReference type="Gene3D" id="3.40.630.40">
    <property type="entry name" value="Zn-dependent exopeptidases"/>
    <property type="match status" value="1"/>
</dbReference>
<dbReference type="RefSeq" id="WP_284378657.1">
    <property type="nucleotide sequence ID" value="NZ_BSNN01000004.1"/>
</dbReference>
<sequence length="286" mass="31185">MENSAYLLTEPTEQGCPIVFSSPHSGRDYPADFLANSLLNNIEIRKSEDAFVDQLFRSAPRYGAPLLSAVAPRAYVDLNRQADEFDAALIRGIKPNAVNPRLASGLGVIPRVVAEGRPIQSGKMDMAEAQERIEACYHPYHRRLQGLLDETRRIFGHALLLDCHSMPHGATANMVARGGSRPDIVLGDRFGASCARSVVDSIEAAFVAQGFVVSRNVPFAGAHIVQHYGRPTAAQYAVQIEIDRGLYMDEQRVEKSAEFDETQARIAAAVALLTNSDALELPLAAE</sequence>
<proteinExistence type="predicted"/>
<keyword evidence="2" id="KW-1185">Reference proteome</keyword>